<feature type="domain" description="PNPLA" evidence="4">
    <location>
        <begin position="13"/>
        <end position="215"/>
    </location>
</feature>
<dbReference type="PROSITE" id="PS51635">
    <property type="entry name" value="PNPLA"/>
    <property type="match status" value="1"/>
</dbReference>
<dbReference type="GO" id="GO:0006629">
    <property type="term" value="P:lipid metabolic process"/>
    <property type="evidence" value="ECO:0007669"/>
    <property type="project" value="UniProtKB-KW"/>
</dbReference>
<keyword evidence="2" id="KW-0443">Lipid metabolism</keyword>
<dbReference type="Proteomes" id="UP000480178">
    <property type="component" value="Chromosome"/>
</dbReference>
<evidence type="ECO:0000256" key="2">
    <source>
        <dbReference type="ARBA" id="ARBA00023098"/>
    </source>
</evidence>
<dbReference type="InterPro" id="IPR002641">
    <property type="entry name" value="PNPLA_dom"/>
</dbReference>
<dbReference type="GO" id="GO:0047372">
    <property type="term" value="F:monoacylglycerol lipase activity"/>
    <property type="evidence" value="ECO:0007669"/>
    <property type="project" value="TreeGrafter"/>
</dbReference>
<dbReference type="AlphaFoldDB" id="A0A6C0GDA3"/>
<dbReference type="PANTHER" id="PTHR32176:SF92">
    <property type="entry name" value="XYLOSE ISOMERASE"/>
    <property type="match status" value="1"/>
</dbReference>
<dbReference type="PANTHER" id="PTHR32176">
    <property type="entry name" value="XYLOSE ISOMERASE"/>
    <property type="match status" value="1"/>
</dbReference>
<evidence type="ECO:0000256" key="1">
    <source>
        <dbReference type="ARBA" id="ARBA00010240"/>
    </source>
</evidence>
<keyword evidence="6" id="KW-1185">Reference proteome</keyword>
<name>A0A6C0GDA3_9BACT</name>
<accession>A0A6C0GDA3</accession>
<evidence type="ECO:0000259" key="4">
    <source>
        <dbReference type="PROSITE" id="PS51635"/>
    </source>
</evidence>
<dbReference type="KEGG" id="rhoz:GXP67_04280"/>
<comment type="caution">
    <text evidence="3">Lacks conserved residue(s) required for the propagation of feature annotation.</text>
</comment>
<feature type="short sequence motif" description="GXGXXG" evidence="3">
    <location>
        <begin position="17"/>
        <end position="22"/>
    </location>
</feature>
<sequence>MNPSKPKKYKSILSIDGGGVRGIIAAQILATLEHRLQARTGNPESRLADYFDLIAGTGTGAILACAYLSPVKPHIHSARFNASQVVDLYVKYAATIFNETFDHKIVSLGGLIDEKYSSTEIEKVFNSYFEDLHLKHLLKPCLITAYDITKRNAYFFNRTSAMDKPSADFFVRDVARAATALPTYFECKEIQSFSGVGYTLIDGSIFANNPALCAFTEARKIFSQQEPQLRSLPIEQLLIFSLGTGLPKTQYTYEDAKDWGLAAWSKPIIDIAATANAETVDYHLSQLYENIGKSNQYLRINPELPIDIEADIDNAEPENLTSLKELGITLTEEYEDKIDEFVKLLLATV</sequence>
<dbReference type="Gene3D" id="3.40.1090.10">
    <property type="entry name" value="Cytosolic phospholipase A2 catalytic domain"/>
    <property type="match status" value="1"/>
</dbReference>
<evidence type="ECO:0000313" key="6">
    <source>
        <dbReference type="Proteomes" id="UP000480178"/>
    </source>
</evidence>
<protein>
    <submittedName>
        <fullName evidence="5">Patatin</fullName>
    </submittedName>
</protein>
<dbReference type="InterPro" id="IPR016035">
    <property type="entry name" value="Acyl_Trfase/lysoPLipase"/>
</dbReference>
<gene>
    <name evidence="5" type="ORF">GXP67_04280</name>
</gene>
<reference evidence="5 6" key="1">
    <citation type="submission" date="2020-01" db="EMBL/GenBank/DDBJ databases">
        <authorList>
            <person name="Kim M.K."/>
        </authorList>
    </citation>
    <scope>NUCLEOTIDE SEQUENCE [LARGE SCALE GENOMIC DNA]</scope>
    <source>
        <strain evidence="5 6">172606-1</strain>
    </source>
</reference>
<dbReference type="RefSeq" id="WP_162442014.1">
    <property type="nucleotide sequence ID" value="NZ_CP048222.1"/>
</dbReference>
<dbReference type="Pfam" id="PF01734">
    <property type="entry name" value="Patatin"/>
    <property type="match status" value="1"/>
</dbReference>
<proteinExistence type="inferred from homology"/>
<dbReference type="SUPFAM" id="SSF52151">
    <property type="entry name" value="FabD/lysophospholipase-like"/>
    <property type="match status" value="1"/>
</dbReference>
<dbReference type="EMBL" id="CP048222">
    <property type="protein sequence ID" value="QHT65941.1"/>
    <property type="molecule type" value="Genomic_DNA"/>
</dbReference>
<dbReference type="GO" id="GO:0004620">
    <property type="term" value="F:phospholipase activity"/>
    <property type="evidence" value="ECO:0007669"/>
    <property type="project" value="TreeGrafter"/>
</dbReference>
<evidence type="ECO:0000256" key="3">
    <source>
        <dbReference type="PROSITE-ProRule" id="PRU01161"/>
    </source>
</evidence>
<comment type="similarity">
    <text evidence="1">Belongs to the patatin family.</text>
</comment>
<organism evidence="5 6">
    <name type="scientific">Rhodocytophaga rosea</name>
    <dbReference type="NCBI Taxonomy" id="2704465"/>
    <lineage>
        <taxon>Bacteria</taxon>
        <taxon>Pseudomonadati</taxon>
        <taxon>Bacteroidota</taxon>
        <taxon>Cytophagia</taxon>
        <taxon>Cytophagales</taxon>
        <taxon>Rhodocytophagaceae</taxon>
        <taxon>Rhodocytophaga</taxon>
    </lineage>
</organism>
<evidence type="ECO:0000313" key="5">
    <source>
        <dbReference type="EMBL" id="QHT65941.1"/>
    </source>
</evidence>